<dbReference type="Proteomes" id="UP000219215">
    <property type="component" value="Chromosome DPRO"/>
</dbReference>
<dbReference type="InterPro" id="IPR013986">
    <property type="entry name" value="DExx_box_DNA_helicase_dom_sf"/>
</dbReference>
<dbReference type="Gene3D" id="1.10.10.160">
    <property type="match status" value="1"/>
</dbReference>
<feature type="domain" description="UvrD-like helicase ATP-binding" evidence="6">
    <location>
        <begin position="463"/>
        <end position="717"/>
    </location>
</feature>
<dbReference type="InterPro" id="IPR027417">
    <property type="entry name" value="P-loop_NTPase"/>
</dbReference>
<dbReference type="Gene3D" id="3.20.20.140">
    <property type="entry name" value="Metal-dependent hydrolases"/>
    <property type="match status" value="1"/>
</dbReference>
<dbReference type="SUPFAM" id="SSF89550">
    <property type="entry name" value="PHP domain-like"/>
    <property type="match status" value="1"/>
</dbReference>
<dbReference type="OrthoDB" id="9810135at2"/>
<dbReference type="InterPro" id="IPR014016">
    <property type="entry name" value="UvrD-like_ATP-bd"/>
</dbReference>
<organism evidence="7 8">
    <name type="scientific">Pseudodesulfovibrio profundus</name>
    <dbReference type="NCBI Taxonomy" id="57320"/>
    <lineage>
        <taxon>Bacteria</taxon>
        <taxon>Pseudomonadati</taxon>
        <taxon>Thermodesulfobacteriota</taxon>
        <taxon>Desulfovibrionia</taxon>
        <taxon>Desulfovibrionales</taxon>
        <taxon>Desulfovibrionaceae</taxon>
    </lineage>
</organism>
<evidence type="ECO:0000256" key="4">
    <source>
        <dbReference type="ARBA" id="ARBA00022840"/>
    </source>
</evidence>
<dbReference type="PROSITE" id="PS51198">
    <property type="entry name" value="UVRD_HELICASE_ATP_BIND"/>
    <property type="match status" value="1"/>
</dbReference>
<dbReference type="EMBL" id="LT907975">
    <property type="protein sequence ID" value="SOB59814.1"/>
    <property type="molecule type" value="Genomic_DNA"/>
</dbReference>
<dbReference type="GO" id="GO:0005524">
    <property type="term" value="F:ATP binding"/>
    <property type="evidence" value="ECO:0007669"/>
    <property type="project" value="UniProtKB-UniRule"/>
</dbReference>
<protein>
    <submittedName>
        <fullName evidence="7">DNA helicase</fullName>
        <ecNumber evidence="7">3.6.4.12</ecNumber>
    </submittedName>
</protein>
<keyword evidence="4 5" id="KW-0067">ATP-binding</keyword>
<feature type="binding site" evidence="5">
    <location>
        <begin position="484"/>
        <end position="491"/>
    </location>
    <ligand>
        <name>ATP</name>
        <dbReference type="ChEBI" id="CHEBI:30616"/>
    </ligand>
</feature>
<dbReference type="EC" id="3.6.4.12" evidence="7"/>
<dbReference type="AlphaFoldDB" id="A0A2C8FB89"/>
<name>A0A2C8FB89_9BACT</name>
<dbReference type="CDD" id="cd18807">
    <property type="entry name" value="SF1_C_UvrD"/>
    <property type="match status" value="1"/>
</dbReference>
<reference evidence="8" key="1">
    <citation type="submission" date="2017-09" db="EMBL/GenBank/DDBJ databases">
        <authorList>
            <person name="Regsiter A."/>
            <person name="William W."/>
        </authorList>
    </citation>
    <scope>NUCLEOTIDE SEQUENCE [LARGE SCALE GENOMIC DNA]</scope>
    <source>
        <strain evidence="8">500-1</strain>
    </source>
</reference>
<evidence type="ECO:0000259" key="6">
    <source>
        <dbReference type="PROSITE" id="PS51198"/>
    </source>
</evidence>
<dbReference type="InterPro" id="IPR014017">
    <property type="entry name" value="DNA_helicase_UvrD-like_C"/>
</dbReference>
<dbReference type="GO" id="GO:0003678">
    <property type="term" value="F:DNA helicase activity"/>
    <property type="evidence" value="ECO:0007669"/>
    <property type="project" value="UniProtKB-EC"/>
</dbReference>
<evidence type="ECO:0000256" key="1">
    <source>
        <dbReference type="ARBA" id="ARBA00022741"/>
    </source>
</evidence>
<dbReference type="CDD" id="cd19067">
    <property type="entry name" value="PfuEndoQ-like"/>
    <property type="match status" value="1"/>
</dbReference>
<dbReference type="KEGG" id="pprf:DPRO_2904"/>
<dbReference type="PANTHER" id="PTHR40084">
    <property type="entry name" value="PHOSPHOHYDROLASE, PHP FAMILY"/>
    <property type="match status" value="1"/>
</dbReference>
<dbReference type="Pfam" id="PF13361">
    <property type="entry name" value="UvrD_C"/>
    <property type="match status" value="2"/>
</dbReference>
<keyword evidence="1 5" id="KW-0547">Nucleotide-binding</keyword>
<dbReference type="InterPro" id="IPR016195">
    <property type="entry name" value="Pol/histidinol_Pase-like"/>
</dbReference>
<sequence length="1040" mass="116266">MERFTADLHIHSRFSRATSKNLTIRSLAAWGRVKGLHVLGTGDFTHPEWLAEIEEQLHDDGSGLFVLRDSKGLEEEIPSFDGEIPGRTRFMLQTEISSIYKRGGKVRKVHNLVYMPNLDAVHRFNEQLDAIGNLASDGRPILGLDSRDLLDIVLECHPQAFLVPAHIWTPWFSLFGSKSGFNSIKECFGDYSQEIFAMETGLSSDPEMNWTWSELDRIKLISNSDAHSGEKLGREANLFRGEMSYEGIYRALRSEGLGHKFLGTVEFFPEEGKYHMDGHRKCGVTMDPHETMARGGICPVCGKPVTVGVYNRVLELADRQEPVKPPGAANFTSLIPLKEVLSEVVGVGPNSKKVNTLYMQLIKEFGTEMDILQRVPAEDLNRYSCHLGEGLTRMREGNVLRKPGYDGEFGVISVFNEKERAEIKNGASLIAKPKRKKKQTKNAEPEEAVCTPFTQTVEETKPLTYNTAQQAAINAGPGPVLVLAGPGTGKTQTLMGRISRLIDEGVTPRRILALTFTRRAAQEMRTRLKALRGEDAEMPQAGTLHALCFDYWKHAYNETPVVLPESAAKKLFADVNPELNGKNLNHYWNKYNVGREQLAPLSSDLEDAHINYGNQKNHWDLVDYTDLLEFMLEQSGAPTFKMPYTHVLVDEVQDLSPLQLAVIRGIAGESGNGVFCIGDPRQSIYGFRGAVGDVGNRLGEIWDKLETITLSENYRSGQKILDCSGALFPDDPPLHANLDIDATIHFFEAPDDVREATWISDKIKGLIGATSHSISDAEGHGELAPGDIAVLVRFKALIPILEKALKRAGIPCSTPELDGFWQEPRVASILKAAQRFLGMSLEGPDESDDNEFVDIPDHILAKGPVGLAAYLSETPPYDQFFWESRQFKELKKAFDERGGWQGLVTWVSLQTELELIRRTSEKVQIMTLHASKGLEFDAVFMPACEEGILPFAGMDLLTAKITLTPGRGQRFHEERRLMYVGMSRAKRNLYISRSSQRKLYGKTLNLPRSRYLREIPEKLVTRSTLSAKRVTKEKQLGLLD</sequence>
<dbReference type="GO" id="GO:0016787">
    <property type="term" value="F:hydrolase activity"/>
    <property type="evidence" value="ECO:0007669"/>
    <property type="project" value="UniProtKB-UniRule"/>
</dbReference>
<dbReference type="RefSeq" id="WP_097012633.1">
    <property type="nucleotide sequence ID" value="NZ_LT907975.1"/>
</dbReference>
<keyword evidence="3 5" id="KW-0347">Helicase</keyword>
<accession>A0A2C8FB89</accession>
<evidence type="ECO:0000313" key="7">
    <source>
        <dbReference type="EMBL" id="SOB59814.1"/>
    </source>
</evidence>
<evidence type="ECO:0000256" key="5">
    <source>
        <dbReference type="PROSITE-ProRule" id="PRU00560"/>
    </source>
</evidence>
<keyword evidence="8" id="KW-1185">Reference proteome</keyword>
<dbReference type="Pfam" id="PF00580">
    <property type="entry name" value="UvrD-helicase"/>
    <property type="match status" value="1"/>
</dbReference>
<proteinExistence type="predicted"/>
<evidence type="ECO:0000313" key="8">
    <source>
        <dbReference type="Proteomes" id="UP000219215"/>
    </source>
</evidence>
<dbReference type="SUPFAM" id="SSF52540">
    <property type="entry name" value="P-loop containing nucleoside triphosphate hydrolases"/>
    <property type="match status" value="1"/>
</dbReference>
<evidence type="ECO:0000256" key="3">
    <source>
        <dbReference type="ARBA" id="ARBA00022806"/>
    </source>
</evidence>
<gene>
    <name evidence="7" type="ORF">DPRO_2904</name>
</gene>
<evidence type="ECO:0000256" key="2">
    <source>
        <dbReference type="ARBA" id="ARBA00022801"/>
    </source>
</evidence>
<dbReference type="Gene3D" id="3.40.50.300">
    <property type="entry name" value="P-loop containing nucleotide triphosphate hydrolases"/>
    <property type="match status" value="3"/>
</dbReference>
<dbReference type="PANTHER" id="PTHR40084:SF1">
    <property type="entry name" value="PHOSPHOTRANSFERASE"/>
    <property type="match status" value="1"/>
</dbReference>
<dbReference type="CDD" id="cd17932">
    <property type="entry name" value="DEXQc_UvrD"/>
    <property type="match status" value="1"/>
</dbReference>
<keyword evidence="2 5" id="KW-0378">Hydrolase</keyword>